<reference evidence="5" key="1">
    <citation type="submission" date="2023-03" db="EMBL/GenBank/DDBJ databases">
        <title>Massive genome expansion in bonnet fungi (Mycena s.s.) driven by repeated elements and novel gene families across ecological guilds.</title>
        <authorList>
            <consortium name="Lawrence Berkeley National Laboratory"/>
            <person name="Harder C.B."/>
            <person name="Miyauchi S."/>
            <person name="Viragh M."/>
            <person name="Kuo A."/>
            <person name="Thoen E."/>
            <person name="Andreopoulos B."/>
            <person name="Lu D."/>
            <person name="Skrede I."/>
            <person name="Drula E."/>
            <person name="Henrissat B."/>
            <person name="Morin E."/>
            <person name="Kohler A."/>
            <person name="Barry K."/>
            <person name="LaButti K."/>
            <person name="Morin E."/>
            <person name="Salamov A."/>
            <person name="Lipzen A."/>
            <person name="Mereny Z."/>
            <person name="Hegedus B."/>
            <person name="Baldrian P."/>
            <person name="Stursova M."/>
            <person name="Weitz H."/>
            <person name="Taylor A."/>
            <person name="Grigoriev I.V."/>
            <person name="Nagy L.G."/>
            <person name="Martin F."/>
            <person name="Kauserud H."/>
        </authorList>
    </citation>
    <scope>NUCLEOTIDE SEQUENCE</scope>
    <source>
        <strain evidence="5">9144</strain>
    </source>
</reference>
<protein>
    <submittedName>
        <fullName evidence="5">Inosine/uridine-preferring nucleoside hydrolase domain-containing protein</fullName>
    </submittedName>
</protein>
<evidence type="ECO:0000259" key="4">
    <source>
        <dbReference type="Pfam" id="PF01156"/>
    </source>
</evidence>
<sequence>MRNAARCLHAFGAASRYPDIRVYPGAAKPLLRPAKHDPEIHGVDGLGGVDGLPDPDSPEVARWFAKDPDGVHVRALDGLSRAVRQTWNNGSGRKVSIISSGPMTNIALFVVVYPELLEAVEEFVSHAAQIVLDTPVKKTMIPLNVTHTAIVTRAIHARLRSPSSPPQDPNAPLPNAATKLRHTLSTLISFFADTYKDTFGFNDGPPLHDALTVAYVSQPELFRATRFRVDVELTGTHSSGETVVDVWNYLACDENVWGAGGKNCIVTQSVDVERFFDFFHECVLSCDSVSPLNIVQTI</sequence>
<dbReference type="InterPro" id="IPR001910">
    <property type="entry name" value="Inosine/uridine_hydrolase_dom"/>
</dbReference>
<accession>A0AAD6YSD5</accession>
<keyword evidence="6" id="KW-1185">Reference proteome</keyword>
<feature type="domain" description="Inosine/uridine-preferring nucleoside hydrolase" evidence="4">
    <location>
        <begin position="126"/>
        <end position="277"/>
    </location>
</feature>
<name>A0AAD6YSD5_9AGAR</name>
<evidence type="ECO:0000256" key="1">
    <source>
        <dbReference type="ARBA" id="ARBA00009176"/>
    </source>
</evidence>
<dbReference type="AlphaFoldDB" id="A0AAD6YSD5"/>
<organism evidence="5 6">
    <name type="scientific">Mycena pura</name>
    <dbReference type="NCBI Taxonomy" id="153505"/>
    <lineage>
        <taxon>Eukaryota</taxon>
        <taxon>Fungi</taxon>
        <taxon>Dikarya</taxon>
        <taxon>Basidiomycota</taxon>
        <taxon>Agaricomycotina</taxon>
        <taxon>Agaricomycetes</taxon>
        <taxon>Agaricomycetidae</taxon>
        <taxon>Agaricales</taxon>
        <taxon>Marasmiineae</taxon>
        <taxon>Mycenaceae</taxon>
        <taxon>Mycena</taxon>
    </lineage>
</organism>
<dbReference type="PANTHER" id="PTHR12304">
    <property type="entry name" value="INOSINE-URIDINE PREFERRING NUCLEOSIDE HYDROLASE"/>
    <property type="match status" value="1"/>
</dbReference>
<evidence type="ECO:0000256" key="3">
    <source>
        <dbReference type="ARBA" id="ARBA00023295"/>
    </source>
</evidence>
<evidence type="ECO:0000313" key="6">
    <source>
        <dbReference type="Proteomes" id="UP001219525"/>
    </source>
</evidence>
<comment type="caution">
    <text evidence="5">The sequence shown here is derived from an EMBL/GenBank/DDBJ whole genome shotgun (WGS) entry which is preliminary data.</text>
</comment>
<evidence type="ECO:0000256" key="2">
    <source>
        <dbReference type="ARBA" id="ARBA00022801"/>
    </source>
</evidence>
<evidence type="ECO:0000313" key="5">
    <source>
        <dbReference type="EMBL" id="KAJ7228295.1"/>
    </source>
</evidence>
<dbReference type="GO" id="GO:0008477">
    <property type="term" value="F:purine nucleosidase activity"/>
    <property type="evidence" value="ECO:0007669"/>
    <property type="project" value="TreeGrafter"/>
</dbReference>
<dbReference type="Gene3D" id="3.90.245.10">
    <property type="entry name" value="Ribonucleoside hydrolase-like"/>
    <property type="match status" value="2"/>
</dbReference>
<dbReference type="InterPro" id="IPR023186">
    <property type="entry name" value="IUNH"/>
</dbReference>
<dbReference type="InterPro" id="IPR036452">
    <property type="entry name" value="Ribo_hydro-like"/>
</dbReference>
<dbReference type="EMBL" id="JARJCW010000002">
    <property type="protein sequence ID" value="KAJ7228295.1"/>
    <property type="molecule type" value="Genomic_DNA"/>
</dbReference>
<feature type="domain" description="Inosine/uridine-preferring nucleoside hydrolase" evidence="4">
    <location>
        <begin position="2"/>
        <end position="124"/>
    </location>
</feature>
<keyword evidence="3" id="KW-0326">Glycosidase</keyword>
<dbReference type="SUPFAM" id="SSF53590">
    <property type="entry name" value="Nucleoside hydrolase"/>
    <property type="match status" value="1"/>
</dbReference>
<gene>
    <name evidence="5" type="ORF">GGX14DRAFT_412538</name>
</gene>
<dbReference type="Pfam" id="PF01156">
    <property type="entry name" value="IU_nuc_hydro"/>
    <property type="match status" value="2"/>
</dbReference>
<comment type="similarity">
    <text evidence="1">Belongs to the IUNH family.</text>
</comment>
<dbReference type="GO" id="GO:0005829">
    <property type="term" value="C:cytosol"/>
    <property type="evidence" value="ECO:0007669"/>
    <property type="project" value="TreeGrafter"/>
</dbReference>
<dbReference type="PANTHER" id="PTHR12304:SF4">
    <property type="entry name" value="URIDINE NUCLEOSIDASE"/>
    <property type="match status" value="1"/>
</dbReference>
<proteinExistence type="inferred from homology"/>
<dbReference type="Proteomes" id="UP001219525">
    <property type="component" value="Unassembled WGS sequence"/>
</dbReference>
<keyword evidence="2 5" id="KW-0378">Hydrolase</keyword>
<dbReference type="GO" id="GO:0006152">
    <property type="term" value="P:purine nucleoside catabolic process"/>
    <property type="evidence" value="ECO:0007669"/>
    <property type="project" value="TreeGrafter"/>
</dbReference>